<organism evidence="2">
    <name type="scientific">Thermofilum adornatum</name>
    <dbReference type="NCBI Taxonomy" id="1365176"/>
    <lineage>
        <taxon>Archaea</taxon>
        <taxon>Thermoproteota</taxon>
        <taxon>Thermoprotei</taxon>
        <taxon>Thermofilales</taxon>
        <taxon>Thermofilaceae</taxon>
        <taxon>Thermofilum</taxon>
    </lineage>
</organism>
<dbReference type="PANTHER" id="PTHR23077:SF198">
    <property type="entry name" value="ATP-DEPENDENT ZINC METALLOPROTEASE FTSH"/>
    <property type="match status" value="1"/>
</dbReference>
<dbReference type="InterPro" id="IPR003593">
    <property type="entry name" value="AAA+_ATPase"/>
</dbReference>
<dbReference type="InterPro" id="IPR003959">
    <property type="entry name" value="ATPase_AAA_core"/>
</dbReference>
<dbReference type="InterPro" id="IPR041569">
    <property type="entry name" value="AAA_lid_3"/>
</dbReference>
<gene>
    <name evidence="2" type="ORF">ENN26_06935</name>
</gene>
<dbReference type="Gene3D" id="1.10.8.60">
    <property type="match status" value="1"/>
</dbReference>
<dbReference type="PANTHER" id="PTHR23077">
    <property type="entry name" value="AAA-FAMILY ATPASE"/>
    <property type="match status" value="1"/>
</dbReference>
<dbReference type="AlphaFoldDB" id="A0A7C1GAW3"/>
<dbReference type="InterPro" id="IPR050168">
    <property type="entry name" value="AAA_ATPase_domain"/>
</dbReference>
<sequence>MVGYFEEFLLKRQANATNVFLVETYDPKRIHQFKQLILQSAHFRAHRKLFYDLQSKELIDFETGAPAQDFSSPTKSFFGVPESKEFLMQLLSLLRGRPTVLLISYLFERFAHTLNLNDFLVAASHDPMLYRLKSTIVVFTSDAGLFPQAVRRLVYTLSPPPSLPEERETVLRSIASELSQTLGRDLKLTIDADIISASSGLTLHDVETAALESFAANRDFRVEAFTQYKIKLLRVAGLEYVQPSRGFESVGGYEYLKSYIMNRVVKVLRNPDITSKYGLGIPRGILLYGPPGTGKTWFAKALAKEVGLPMVIIDPSTFLRGIVGETEARVKQITQIIESLAPVVVFIDEFDQLTLSRQAVMPTDSGVTRRMTNMLLSWLGNENRESFVVGATNTLSDVDSAFLRPGRLDEVIPVLYPDMRAREEILRVHTSIVRKVPMKDVDLRAIAERTWLWTGAELEKLVLEAATLAMLEGAEAVTQRHFEDAMVAIEVNTAEREQKLKNMIQELGKLENVNRSLLRSALNFFMQSEVSRVKGVIG</sequence>
<accession>A0A7C1GAW3</accession>
<evidence type="ECO:0000313" key="2">
    <source>
        <dbReference type="EMBL" id="HDP15487.1"/>
    </source>
</evidence>
<feature type="domain" description="AAA+ ATPase" evidence="1">
    <location>
        <begin position="281"/>
        <end position="418"/>
    </location>
</feature>
<dbReference type="Gene3D" id="3.40.50.300">
    <property type="entry name" value="P-loop containing nucleotide triphosphate hydrolases"/>
    <property type="match status" value="1"/>
</dbReference>
<dbReference type="CDD" id="cd19481">
    <property type="entry name" value="RecA-like_protease"/>
    <property type="match status" value="1"/>
</dbReference>
<dbReference type="EMBL" id="DSAY01000123">
    <property type="protein sequence ID" value="HDP15487.1"/>
    <property type="molecule type" value="Genomic_DNA"/>
</dbReference>
<dbReference type="SUPFAM" id="SSF52540">
    <property type="entry name" value="P-loop containing nucleoside triphosphate hydrolases"/>
    <property type="match status" value="1"/>
</dbReference>
<dbReference type="Pfam" id="PF17862">
    <property type="entry name" value="AAA_lid_3"/>
    <property type="match status" value="1"/>
</dbReference>
<dbReference type="GO" id="GO:0016887">
    <property type="term" value="F:ATP hydrolysis activity"/>
    <property type="evidence" value="ECO:0007669"/>
    <property type="project" value="InterPro"/>
</dbReference>
<dbReference type="InterPro" id="IPR027417">
    <property type="entry name" value="P-loop_NTPase"/>
</dbReference>
<dbReference type="Pfam" id="PF00004">
    <property type="entry name" value="AAA"/>
    <property type="match status" value="1"/>
</dbReference>
<proteinExistence type="predicted"/>
<reference evidence="2" key="1">
    <citation type="journal article" date="2020" name="mSystems">
        <title>Genome- and Community-Level Interaction Insights into Carbon Utilization and Element Cycling Functions of Hydrothermarchaeota in Hydrothermal Sediment.</title>
        <authorList>
            <person name="Zhou Z."/>
            <person name="Liu Y."/>
            <person name="Xu W."/>
            <person name="Pan J."/>
            <person name="Luo Z.H."/>
            <person name="Li M."/>
        </authorList>
    </citation>
    <scope>NUCLEOTIDE SEQUENCE [LARGE SCALE GENOMIC DNA]</scope>
    <source>
        <strain evidence="2">SpSt-116</strain>
    </source>
</reference>
<evidence type="ECO:0000259" key="1">
    <source>
        <dbReference type="SMART" id="SM00382"/>
    </source>
</evidence>
<protein>
    <submittedName>
        <fullName evidence="2">ATP-binding protein</fullName>
    </submittedName>
</protein>
<keyword evidence="2" id="KW-0067">ATP-binding</keyword>
<dbReference type="GO" id="GO:0005524">
    <property type="term" value="F:ATP binding"/>
    <property type="evidence" value="ECO:0007669"/>
    <property type="project" value="UniProtKB-KW"/>
</dbReference>
<dbReference type="SMART" id="SM00382">
    <property type="entry name" value="AAA"/>
    <property type="match status" value="1"/>
</dbReference>
<keyword evidence="2" id="KW-0547">Nucleotide-binding</keyword>
<comment type="caution">
    <text evidence="2">The sequence shown here is derived from an EMBL/GenBank/DDBJ whole genome shotgun (WGS) entry which is preliminary data.</text>
</comment>
<name>A0A7C1GAW3_9CREN</name>